<dbReference type="AlphaFoldDB" id="A0A8J3S523"/>
<feature type="compositionally biased region" description="Basic and acidic residues" evidence="1">
    <location>
        <begin position="337"/>
        <end position="361"/>
    </location>
</feature>
<gene>
    <name evidence="2" type="ORF">Pro02_57160</name>
</gene>
<reference evidence="2" key="1">
    <citation type="submission" date="2021-01" db="EMBL/GenBank/DDBJ databases">
        <title>Whole genome shotgun sequence of Planobispora rosea NBRC 15558.</title>
        <authorList>
            <person name="Komaki H."/>
            <person name="Tamura T."/>
        </authorList>
    </citation>
    <scope>NUCLEOTIDE SEQUENCE</scope>
    <source>
        <strain evidence="2">NBRC 15558</strain>
    </source>
</reference>
<dbReference type="OrthoDB" id="3514279at2"/>
<feature type="region of interest" description="Disordered" evidence="1">
    <location>
        <begin position="328"/>
        <end position="364"/>
    </location>
</feature>
<organism evidence="2 3">
    <name type="scientific">Planobispora rosea</name>
    <dbReference type="NCBI Taxonomy" id="35762"/>
    <lineage>
        <taxon>Bacteria</taxon>
        <taxon>Bacillati</taxon>
        <taxon>Actinomycetota</taxon>
        <taxon>Actinomycetes</taxon>
        <taxon>Streptosporangiales</taxon>
        <taxon>Streptosporangiaceae</taxon>
        <taxon>Planobispora</taxon>
    </lineage>
</organism>
<feature type="compositionally biased region" description="Low complexity" evidence="1">
    <location>
        <begin position="38"/>
        <end position="51"/>
    </location>
</feature>
<feature type="region of interest" description="Disordered" evidence="1">
    <location>
        <begin position="38"/>
        <end position="58"/>
    </location>
</feature>
<evidence type="ECO:0008006" key="4">
    <source>
        <dbReference type="Google" id="ProtNLM"/>
    </source>
</evidence>
<evidence type="ECO:0000256" key="1">
    <source>
        <dbReference type="SAM" id="MobiDB-lite"/>
    </source>
</evidence>
<protein>
    <recommendedName>
        <fullName evidence="4">DUF3558 domain-containing protein</fullName>
    </recommendedName>
</protein>
<dbReference type="Proteomes" id="UP000655044">
    <property type="component" value="Unassembled WGS sequence"/>
</dbReference>
<proteinExistence type="predicted"/>
<feature type="region of interest" description="Disordered" evidence="1">
    <location>
        <begin position="163"/>
        <end position="183"/>
    </location>
</feature>
<keyword evidence="3" id="KW-1185">Reference proteome</keyword>
<evidence type="ECO:0000313" key="2">
    <source>
        <dbReference type="EMBL" id="GIH87308.1"/>
    </source>
</evidence>
<dbReference type="EMBL" id="BOOI01000057">
    <property type="protein sequence ID" value="GIH87308.1"/>
    <property type="molecule type" value="Genomic_DNA"/>
</dbReference>
<dbReference type="InterPro" id="IPR006311">
    <property type="entry name" value="TAT_signal"/>
</dbReference>
<feature type="compositionally biased region" description="Polar residues" evidence="1">
    <location>
        <begin position="166"/>
        <end position="176"/>
    </location>
</feature>
<dbReference type="PROSITE" id="PS51318">
    <property type="entry name" value="TAT"/>
    <property type="match status" value="1"/>
</dbReference>
<name>A0A8J3S523_PLARO</name>
<comment type="caution">
    <text evidence="2">The sequence shown here is derived from an EMBL/GenBank/DDBJ whole genome shotgun (WGS) entry which is preliminary data.</text>
</comment>
<accession>A0A8J3S523</accession>
<evidence type="ECO:0000313" key="3">
    <source>
        <dbReference type="Proteomes" id="UP000655044"/>
    </source>
</evidence>
<dbReference type="RefSeq" id="WP_068926340.1">
    <property type="nucleotide sequence ID" value="NZ_BMQP01000038.1"/>
</dbReference>
<sequence>MTTSDSRRRWLAPAVAGGTALAVAGGVIAYAVSRPGAGTTEAAPAASATPAVHSPDDPPDVCSMIGRADAERLAPRATARSSSSGDSTATTWTCTWNGSLLPDELGTAGRIELQIKRYKGAGRDAEIAATRQYANDIRLDQSATSRTDEDYAYTPVRRFSGIGDSSHGQYSRSRTGNGYDEAKGYSRVGDVTVQVKHHPGGRSAPPLPTGDIPSAVGKEMLREVESLLRQASESVAAWRAGKPYARPASPAATPAPAGTPTPVPVDFSANCAKFSLAAFRFVPEPKTGAARTVQPDRTVTDCWWENTDIPVDGGLRLRNVSISTVAFTDRAGGPDPEGARRHYEERRTRAVKRARDGKDPEFPGISFGRATDLQGVAERAYMQPRQHRTSELRVGVASGLMLVGATVVEVSYVGSDRPRGTGIGSPTSVLMPEKEAVARFVPLVKAVAAAAGQ</sequence>